<sequence>MAHCSSTWGILAQLLLFCGLGASQKARCPDDYRYRVETCVMEAQVAPQAGGGLPLITDMDKLEELCERGILQKTIDCLRDIQTRCSDNVTQRLELDMLFSIEEWKQGQELLCEDLNRKLVFKNHFDCVSKFGPRISSCILLKTQNFRKDITNAGIAPHRTLHDITCNFAENIVNCLERPLARACPIEVVDTMVSALHKFLPPACAPVPILYKTNDGQVQRRNSQDKSDEPLEPIIFETVIVEGGEAEN</sequence>
<dbReference type="AlphaFoldDB" id="A0AAV2H5H6"/>
<dbReference type="EMBL" id="CAXITT010000039">
    <property type="protein sequence ID" value="CAL1528855.1"/>
    <property type="molecule type" value="Genomic_DNA"/>
</dbReference>
<gene>
    <name evidence="2" type="ORF">GSLYS_00003025001</name>
</gene>
<feature type="signal peptide" evidence="1">
    <location>
        <begin position="1"/>
        <end position="23"/>
    </location>
</feature>
<evidence type="ECO:0000313" key="2">
    <source>
        <dbReference type="EMBL" id="CAL1528855.1"/>
    </source>
</evidence>
<dbReference type="Proteomes" id="UP001497497">
    <property type="component" value="Unassembled WGS sequence"/>
</dbReference>
<proteinExistence type="predicted"/>
<keyword evidence="3" id="KW-1185">Reference proteome</keyword>
<evidence type="ECO:0000313" key="3">
    <source>
        <dbReference type="Proteomes" id="UP001497497"/>
    </source>
</evidence>
<keyword evidence="1" id="KW-0732">Signal</keyword>
<evidence type="ECO:0000256" key="1">
    <source>
        <dbReference type="SAM" id="SignalP"/>
    </source>
</evidence>
<comment type="caution">
    <text evidence="2">The sequence shown here is derived from an EMBL/GenBank/DDBJ whole genome shotgun (WGS) entry which is preliminary data.</text>
</comment>
<organism evidence="2 3">
    <name type="scientific">Lymnaea stagnalis</name>
    <name type="common">Great pond snail</name>
    <name type="synonym">Helix stagnalis</name>
    <dbReference type="NCBI Taxonomy" id="6523"/>
    <lineage>
        <taxon>Eukaryota</taxon>
        <taxon>Metazoa</taxon>
        <taxon>Spiralia</taxon>
        <taxon>Lophotrochozoa</taxon>
        <taxon>Mollusca</taxon>
        <taxon>Gastropoda</taxon>
        <taxon>Heterobranchia</taxon>
        <taxon>Euthyneura</taxon>
        <taxon>Panpulmonata</taxon>
        <taxon>Hygrophila</taxon>
        <taxon>Lymnaeoidea</taxon>
        <taxon>Lymnaeidae</taxon>
        <taxon>Lymnaea</taxon>
    </lineage>
</organism>
<accession>A0AAV2H5H6</accession>
<name>A0AAV2H5H6_LYMST</name>
<feature type="chain" id="PRO_5043740977" description="Secreted protein" evidence="1">
    <location>
        <begin position="24"/>
        <end position="248"/>
    </location>
</feature>
<reference evidence="2 3" key="1">
    <citation type="submission" date="2024-04" db="EMBL/GenBank/DDBJ databases">
        <authorList>
            <consortium name="Genoscope - CEA"/>
            <person name="William W."/>
        </authorList>
    </citation>
    <scope>NUCLEOTIDE SEQUENCE [LARGE SCALE GENOMIC DNA]</scope>
</reference>
<evidence type="ECO:0008006" key="4">
    <source>
        <dbReference type="Google" id="ProtNLM"/>
    </source>
</evidence>
<protein>
    <recommendedName>
        <fullName evidence="4">Secreted protein</fullName>
    </recommendedName>
</protein>